<evidence type="ECO:0000313" key="1">
    <source>
        <dbReference type="EMBL" id="RED47254.1"/>
    </source>
</evidence>
<evidence type="ECO:0000313" key="2">
    <source>
        <dbReference type="Proteomes" id="UP000256980"/>
    </source>
</evidence>
<proteinExistence type="predicted"/>
<gene>
    <name evidence="1" type="ORF">DFQ10_1011038</name>
</gene>
<dbReference type="OrthoDB" id="1148707at2"/>
<comment type="caution">
    <text evidence="1">The sequence shown here is derived from an EMBL/GenBank/DDBJ whole genome shotgun (WGS) entry which is preliminary data.</text>
</comment>
<name>A0A3D9HCQ2_9FLAO</name>
<dbReference type="Proteomes" id="UP000256980">
    <property type="component" value="Unassembled WGS sequence"/>
</dbReference>
<accession>A0A3D9HCQ2</accession>
<organism evidence="1 2">
    <name type="scientific">Winogradskyella eximia</name>
    <dbReference type="NCBI Taxonomy" id="262006"/>
    <lineage>
        <taxon>Bacteria</taxon>
        <taxon>Pseudomonadati</taxon>
        <taxon>Bacteroidota</taxon>
        <taxon>Flavobacteriia</taxon>
        <taxon>Flavobacteriales</taxon>
        <taxon>Flavobacteriaceae</taxon>
        <taxon>Winogradskyella</taxon>
    </lineage>
</organism>
<dbReference type="RefSeq" id="WP_115816276.1">
    <property type="nucleotide sequence ID" value="NZ_QRDV01000001.1"/>
</dbReference>
<dbReference type="EMBL" id="QRDV01000001">
    <property type="protein sequence ID" value="RED47254.1"/>
    <property type="molecule type" value="Genomic_DNA"/>
</dbReference>
<keyword evidence="2" id="KW-1185">Reference proteome</keyword>
<protein>
    <submittedName>
        <fullName evidence="1">Uncharacterized protein</fullName>
    </submittedName>
</protein>
<reference evidence="1 2" key="1">
    <citation type="submission" date="2018-07" db="EMBL/GenBank/DDBJ databases">
        <title>Genomic Encyclopedia of Type Strains, Phase III (KMG-III): the genomes of soil and plant-associated and newly described type strains.</title>
        <authorList>
            <person name="Whitman W."/>
        </authorList>
    </citation>
    <scope>NUCLEOTIDE SEQUENCE [LARGE SCALE GENOMIC DNA]</scope>
    <source>
        <strain evidence="1 2">CECT 7946</strain>
    </source>
</reference>
<dbReference type="AlphaFoldDB" id="A0A3D9HCQ2"/>
<sequence>MRIIYLLIFLCCLSCNNERVLLLPEIENAKTTEVLDVSPGYIFYDETQPDSTLLNRKNLIITTNWLVNVDKRLTLKQAIPHIKFLQDKKRNAEMHKNENAKNYFTCNDTSIKNLGFLEFTDVYYEMVNSHKDSINLHALQLKPIDDAVISELPIPATYLVIDNGNKADFENLIIPILQYQKAIYTAMPDKNIITSGFSLNIYFDGHLSFQDYISMKSTLEKLNTEKLKITSNEFIY</sequence>